<feature type="compositionally biased region" description="Polar residues" evidence="8">
    <location>
        <begin position="241"/>
        <end position="262"/>
    </location>
</feature>
<dbReference type="GO" id="GO:0034220">
    <property type="term" value="P:monoatomic ion transmembrane transport"/>
    <property type="evidence" value="ECO:0007669"/>
    <property type="project" value="UniProtKB-KW"/>
</dbReference>
<dbReference type="EMBL" id="JBJQND010000001">
    <property type="protein sequence ID" value="KAL3890654.1"/>
    <property type="molecule type" value="Genomic_DNA"/>
</dbReference>
<dbReference type="InterPro" id="IPR003937">
    <property type="entry name" value="K_chnl_volt-dep_KCNQ"/>
</dbReference>
<keyword evidence="2" id="KW-0813">Transport</keyword>
<keyword evidence="3" id="KW-1003">Cell membrane</keyword>
<comment type="subcellular location">
    <subcellularLocation>
        <location evidence="1">Cell membrane</location>
        <topology evidence="1">Multi-pass membrane protein</topology>
    </subcellularLocation>
</comment>
<dbReference type="AlphaFoldDB" id="A0ABD3XWQ5"/>
<comment type="catalytic activity">
    <reaction evidence="7">
        <text>K(+)(in) = K(+)(out)</text>
        <dbReference type="Rhea" id="RHEA:29463"/>
        <dbReference type="ChEBI" id="CHEBI:29103"/>
    </reaction>
</comment>
<evidence type="ECO:0000256" key="2">
    <source>
        <dbReference type="ARBA" id="ARBA00022448"/>
    </source>
</evidence>
<dbReference type="Gene3D" id="6.10.140.1910">
    <property type="match status" value="1"/>
</dbReference>
<evidence type="ECO:0000256" key="6">
    <source>
        <dbReference type="ARBA" id="ARBA00023303"/>
    </source>
</evidence>
<proteinExistence type="predicted"/>
<evidence type="ECO:0000256" key="7">
    <source>
        <dbReference type="ARBA" id="ARBA00034430"/>
    </source>
</evidence>
<dbReference type="PANTHER" id="PTHR47735:SF9">
    <property type="entry name" value="POTASSIUM VOLTAGE-GATED CHANNEL SUBFAMILY KQT MEMBER 4-LIKE ISOFORM X1"/>
    <property type="match status" value="1"/>
</dbReference>
<evidence type="ECO:0000313" key="10">
    <source>
        <dbReference type="EMBL" id="KAL3890654.1"/>
    </source>
</evidence>
<evidence type="ECO:0000256" key="4">
    <source>
        <dbReference type="ARBA" id="ARBA00022958"/>
    </source>
</evidence>
<evidence type="ECO:0000256" key="3">
    <source>
        <dbReference type="ARBA" id="ARBA00022475"/>
    </source>
</evidence>
<feature type="region of interest" description="Disordered" evidence="8">
    <location>
        <begin position="241"/>
        <end position="269"/>
    </location>
</feature>
<accession>A0ABD3XWQ5</accession>
<protein>
    <recommendedName>
        <fullName evidence="9">Potassium channel voltage dependent KCNQ C-terminal domain-containing protein</fullName>
    </recommendedName>
</protein>
<reference evidence="10 11" key="1">
    <citation type="submission" date="2024-11" db="EMBL/GenBank/DDBJ databases">
        <title>Chromosome-level genome assembly of the freshwater bivalve Anodonta woodiana.</title>
        <authorList>
            <person name="Chen X."/>
        </authorList>
    </citation>
    <scope>NUCLEOTIDE SEQUENCE [LARGE SCALE GENOMIC DNA]</scope>
    <source>
        <strain evidence="10">MN2024</strain>
        <tissue evidence="10">Gills</tissue>
    </source>
</reference>
<dbReference type="Pfam" id="PF03520">
    <property type="entry name" value="KCNQ_channel"/>
    <property type="match status" value="1"/>
</dbReference>
<sequence>MRESSIASFVNKEHSEEELDSPKVRELTDLHKRVIRALRKIRFFVARRKFREALRPYDVTDVIEQYSAGHIDMLSRVKSLQGRLDQILGKVGSKAKDVYESRISLASRIVKVERQVEDIESKLDLLIDLYKEDRKTILQKLNPSESNAENQKPRPILIDKKNISAPSSPKTTKIPMQRNLSDLSSRIRKRVTYRLPSAPPICVSVKDEDLLNTQMTGHTMARSLSETNAITSDISNQPLCKTGNRILNTSPTRSMSSNNSVFESARGDTDNKEHLYRTEIIELESENDSKDTQGRLHPVDSVGLRVIRTQPLKDSKTLQKDIQWEHGFSKNGGNEGGDMSSLRRSSCLTDFSTDFNSTKCNNEGNEKGYTPVLISSEDVNKPKFVGIDNGNIGSNDNPINMIQNKDETTLTQTKGEIQNALRPVTSELGMSEQIVLSTGKPFSLESDTTEV</sequence>
<keyword evidence="3" id="KW-0472">Membrane</keyword>
<evidence type="ECO:0000313" key="11">
    <source>
        <dbReference type="Proteomes" id="UP001634394"/>
    </source>
</evidence>
<dbReference type="PANTHER" id="PTHR47735">
    <property type="entry name" value="POTASSIUM VOLTAGE-GATED CHANNEL SUBFAMILY KQT MEMBER 4"/>
    <property type="match status" value="1"/>
</dbReference>
<gene>
    <name evidence="10" type="ORF">ACJMK2_002935</name>
</gene>
<keyword evidence="4" id="KW-0630">Potassium</keyword>
<dbReference type="Proteomes" id="UP001634394">
    <property type="component" value="Unassembled WGS sequence"/>
</dbReference>
<comment type="caution">
    <text evidence="10">The sequence shown here is derived from an EMBL/GenBank/DDBJ whole genome shotgun (WGS) entry which is preliminary data.</text>
</comment>
<organism evidence="10 11">
    <name type="scientific">Sinanodonta woodiana</name>
    <name type="common">Chinese pond mussel</name>
    <name type="synonym">Anodonta woodiana</name>
    <dbReference type="NCBI Taxonomy" id="1069815"/>
    <lineage>
        <taxon>Eukaryota</taxon>
        <taxon>Metazoa</taxon>
        <taxon>Spiralia</taxon>
        <taxon>Lophotrochozoa</taxon>
        <taxon>Mollusca</taxon>
        <taxon>Bivalvia</taxon>
        <taxon>Autobranchia</taxon>
        <taxon>Heteroconchia</taxon>
        <taxon>Palaeoheterodonta</taxon>
        <taxon>Unionida</taxon>
        <taxon>Unionoidea</taxon>
        <taxon>Unionidae</taxon>
        <taxon>Unioninae</taxon>
        <taxon>Sinanodonta</taxon>
    </lineage>
</organism>
<dbReference type="GO" id="GO:0005886">
    <property type="term" value="C:plasma membrane"/>
    <property type="evidence" value="ECO:0007669"/>
    <property type="project" value="UniProtKB-SubCell"/>
</dbReference>
<evidence type="ECO:0000259" key="9">
    <source>
        <dbReference type="Pfam" id="PF03520"/>
    </source>
</evidence>
<evidence type="ECO:0000256" key="1">
    <source>
        <dbReference type="ARBA" id="ARBA00004651"/>
    </source>
</evidence>
<name>A0ABD3XWQ5_SINWO</name>
<feature type="domain" description="Potassium channel voltage dependent KCNQ C-terminal" evidence="9">
    <location>
        <begin position="24"/>
        <end position="132"/>
    </location>
</feature>
<keyword evidence="5" id="KW-0406">Ion transport</keyword>
<keyword evidence="11" id="KW-1185">Reference proteome</keyword>
<evidence type="ECO:0000256" key="5">
    <source>
        <dbReference type="ARBA" id="ARBA00023065"/>
    </source>
</evidence>
<keyword evidence="6" id="KW-0407">Ion channel</keyword>
<dbReference type="InterPro" id="IPR013821">
    <property type="entry name" value="K_chnl_volt-dep_KCNQ_C"/>
</dbReference>
<evidence type="ECO:0000256" key="8">
    <source>
        <dbReference type="SAM" id="MobiDB-lite"/>
    </source>
</evidence>